<sequence>MLPHNVRRLHIGHGGGVVPGPIDRAASPSVDRGASSRSTAPPKARVGAAAVIHQHHHHPLLPPPRRRMGKARRAAMPCSDAVEIGVGFFVGDGDGFISLDEFAALNATASGDVAAVVTVGADAARIL</sequence>
<dbReference type="Proteomes" id="UP000059680">
    <property type="component" value="Chromosome 1"/>
</dbReference>
<evidence type="ECO:0000256" key="1">
    <source>
        <dbReference type="SAM" id="MobiDB-lite"/>
    </source>
</evidence>
<dbReference type="EMBL" id="AP014957">
    <property type="protein sequence ID" value="BAS73859.1"/>
    <property type="molecule type" value="Genomic_DNA"/>
</dbReference>
<reference evidence="2 3" key="3">
    <citation type="journal article" date="2013" name="Rice">
        <title>Improvement of the Oryza sativa Nipponbare reference genome using next generation sequence and optical map data.</title>
        <authorList>
            <person name="Kawahara Y."/>
            <person name="de la Bastide M."/>
            <person name="Hamilton J.P."/>
            <person name="Kanamori H."/>
            <person name="McCombie W.R."/>
            <person name="Ouyang S."/>
            <person name="Schwartz D.C."/>
            <person name="Tanaka T."/>
            <person name="Wu J."/>
            <person name="Zhou S."/>
            <person name="Childs K.L."/>
            <person name="Davidson R.M."/>
            <person name="Lin H."/>
            <person name="Quesada-Ocampo L."/>
            <person name="Vaillancourt B."/>
            <person name="Sakai H."/>
            <person name="Lee S.S."/>
            <person name="Kim J."/>
            <person name="Numa H."/>
            <person name="Itoh T."/>
            <person name="Buell C.R."/>
            <person name="Matsumoto T."/>
        </authorList>
    </citation>
    <scope>NUCLEOTIDE SEQUENCE [LARGE SCALE GENOMIC DNA]</scope>
    <source>
        <strain evidence="3">cv. Nipponbare</strain>
    </source>
</reference>
<evidence type="ECO:0000313" key="2">
    <source>
        <dbReference type="EMBL" id="BAS73859.1"/>
    </source>
</evidence>
<feature type="compositionally biased region" description="Basic residues" evidence="1">
    <location>
        <begin position="53"/>
        <end position="73"/>
    </location>
</feature>
<dbReference type="AlphaFoldDB" id="A0A0P0V737"/>
<gene>
    <name evidence="2" type="ordered locus">Os01g0697200</name>
    <name evidence="2" type="ORF">OSNPB_010697200</name>
</gene>
<feature type="region of interest" description="Disordered" evidence="1">
    <location>
        <begin position="12"/>
        <end position="74"/>
    </location>
</feature>
<protein>
    <submittedName>
        <fullName evidence="2">Os01g0697200 protein</fullName>
    </submittedName>
</protein>
<dbReference type="PaxDb" id="39947-A0A0P0V737"/>
<name>A0A0P0V737_ORYSJ</name>
<proteinExistence type="predicted"/>
<accession>A0A0P0V737</accession>
<keyword evidence="3" id="KW-1185">Reference proteome</keyword>
<dbReference type="InParanoid" id="A0A0P0V737"/>
<organism evidence="2 3">
    <name type="scientific">Oryza sativa subsp. japonica</name>
    <name type="common">Rice</name>
    <dbReference type="NCBI Taxonomy" id="39947"/>
    <lineage>
        <taxon>Eukaryota</taxon>
        <taxon>Viridiplantae</taxon>
        <taxon>Streptophyta</taxon>
        <taxon>Embryophyta</taxon>
        <taxon>Tracheophyta</taxon>
        <taxon>Spermatophyta</taxon>
        <taxon>Magnoliopsida</taxon>
        <taxon>Liliopsida</taxon>
        <taxon>Poales</taxon>
        <taxon>Poaceae</taxon>
        <taxon>BOP clade</taxon>
        <taxon>Oryzoideae</taxon>
        <taxon>Oryzeae</taxon>
        <taxon>Oryzinae</taxon>
        <taxon>Oryza</taxon>
        <taxon>Oryza sativa</taxon>
    </lineage>
</organism>
<reference evidence="3" key="1">
    <citation type="journal article" date="2005" name="Nature">
        <title>The map-based sequence of the rice genome.</title>
        <authorList>
            <consortium name="International rice genome sequencing project (IRGSP)"/>
            <person name="Matsumoto T."/>
            <person name="Wu J."/>
            <person name="Kanamori H."/>
            <person name="Katayose Y."/>
            <person name="Fujisawa M."/>
            <person name="Namiki N."/>
            <person name="Mizuno H."/>
            <person name="Yamamoto K."/>
            <person name="Antonio B.A."/>
            <person name="Baba T."/>
            <person name="Sakata K."/>
            <person name="Nagamura Y."/>
            <person name="Aoki H."/>
            <person name="Arikawa K."/>
            <person name="Arita K."/>
            <person name="Bito T."/>
            <person name="Chiden Y."/>
            <person name="Fujitsuka N."/>
            <person name="Fukunaka R."/>
            <person name="Hamada M."/>
            <person name="Harada C."/>
            <person name="Hayashi A."/>
            <person name="Hijishita S."/>
            <person name="Honda M."/>
            <person name="Hosokawa S."/>
            <person name="Ichikawa Y."/>
            <person name="Idonuma A."/>
            <person name="Iijima M."/>
            <person name="Ikeda M."/>
            <person name="Ikeno M."/>
            <person name="Ito K."/>
            <person name="Ito S."/>
            <person name="Ito T."/>
            <person name="Ito Y."/>
            <person name="Ito Y."/>
            <person name="Iwabuchi A."/>
            <person name="Kamiya K."/>
            <person name="Karasawa W."/>
            <person name="Kurita K."/>
            <person name="Katagiri S."/>
            <person name="Kikuta A."/>
            <person name="Kobayashi H."/>
            <person name="Kobayashi N."/>
            <person name="Machita K."/>
            <person name="Maehara T."/>
            <person name="Masukawa M."/>
            <person name="Mizubayashi T."/>
            <person name="Mukai Y."/>
            <person name="Nagasaki H."/>
            <person name="Nagata Y."/>
            <person name="Naito S."/>
            <person name="Nakashima M."/>
            <person name="Nakama Y."/>
            <person name="Nakamichi Y."/>
            <person name="Nakamura M."/>
            <person name="Meguro A."/>
            <person name="Negishi M."/>
            <person name="Ohta I."/>
            <person name="Ohta T."/>
            <person name="Okamoto M."/>
            <person name="Ono N."/>
            <person name="Saji S."/>
            <person name="Sakaguchi M."/>
            <person name="Sakai K."/>
            <person name="Shibata M."/>
            <person name="Shimokawa T."/>
            <person name="Song J."/>
            <person name="Takazaki Y."/>
            <person name="Terasawa K."/>
            <person name="Tsugane M."/>
            <person name="Tsuji K."/>
            <person name="Ueda S."/>
            <person name="Waki K."/>
            <person name="Yamagata H."/>
            <person name="Yamamoto M."/>
            <person name="Yamamoto S."/>
            <person name="Yamane H."/>
            <person name="Yoshiki S."/>
            <person name="Yoshihara R."/>
            <person name="Yukawa K."/>
            <person name="Zhong H."/>
            <person name="Yano M."/>
            <person name="Yuan Q."/>
            <person name="Ouyang S."/>
            <person name="Liu J."/>
            <person name="Jones K.M."/>
            <person name="Gansberger K."/>
            <person name="Moffat K."/>
            <person name="Hill J."/>
            <person name="Bera J."/>
            <person name="Fadrosh D."/>
            <person name="Jin S."/>
            <person name="Johri S."/>
            <person name="Kim M."/>
            <person name="Overton L."/>
            <person name="Reardon M."/>
            <person name="Tsitrin T."/>
            <person name="Vuong H."/>
            <person name="Weaver B."/>
            <person name="Ciecko A."/>
            <person name="Tallon L."/>
            <person name="Jackson J."/>
            <person name="Pai G."/>
            <person name="Aken S.V."/>
            <person name="Utterback T."/>
            <person name="Reidmuller S."/>
            <person name="Feldblyum T."/>
            <person name="Hsiao J."/>
            <person name="Zismann V."/>
            <person name="Iobst S."/>
            <person name="de Vazeille A.R."/>
            <person name="Buell C.R."/>
            <person name="Ying K."/>
            <person name="Li Y."/>
            <person name="Lu T."/>
            <person name="Huang Y."/>
            <person name="Zhao Q."/>
            <person name="Feng Q."/>
            <person name="Zhang L."/>
            <person name="Zhu J."/>
            <person name="Weng Q."/>
            <person name="Mu J."/>
            <person name="Lu Y."/>
            <person name="Fan D."/>
            <person name="Liu Y."/>
            <person name="Guan J."/>
            <person name="Zhang Y."/>
            <person name="Yu S."/>
            <person name="Liu X."/>
            <person name="Zhang Y."/>
            <person name="Hong G."/>
            <person name="Han B."/>
            <person name="Choisne N."/>
            <person name="Demange N."/>
            <person name="Orjeda G."/>
            <person name="Samain S."/>
            <person name="Cattolico L."/>
            <person name="Pelletier E."/>
            <person name="Couloux A."/>
            <person name="Segurens B."/>
            <person name="Wincker P."/>
            <person name="D'Hont A."/>
            <person name="Scarpelli C."/>
            <person name="Weissenbach J."/>
            <person name="Salanoubat M."/>
            <person name="Quetier F."/>
            <person name="Yu Y."/>
            <person name="Kim H.R."/>
            <person name="Rambo T."/>
            <person name="Currie J."/>
            <person name="Collura K."/>
            <person name="Luo M."/>
            <person name="Yang T."/>
            <person name="Ammiraju J.S.S."/>
            <person name="Engler F."/>
            <person name="Soderlund C."/>
            <person name="Wing R.A."/>
            <person name="Palmer L.E."/>
            <person name="de la Bastide M."/>
            <person name="Spiegel L."/>
            <person name="Nascimento L."/>
            <person name="Zutavern T."/>
            <person name="O'Shaughnessy A."/>
            <person name="Dike S."/>
            <person name="Dedhia N."/>
            <person name="Preston R."/>
            <person name="Balija V."/>
            <person name="McCombie W.R."/>
            <person name="Chow T."/>
            <person name="Chen H."/>
            <person name="Chung M."/>
            <person name="Chen C."/>
            <person name="Shaw J."/>
            <person name="Wu H."/>
            <person name="Hsiao K."/>
            <person name="Chao Y."/>
            <person name="Chu M."/>
            <person name="Cheng C."/>
            <person name="Hour A."/>
            <person name="Lee P."/>
            <person name="Lin S."/>
            <person name="Lin Y."/>
            <person name="Liou J."/>
            <person name="Liu S."/>
            <person name="Hsing Y."/>
            <person name="Raghuvanshi S."/>
            <person name="Mohanty A."/>
            <person name="Bharti A.K."/>
            <person name="Gaur A."/>
            <person name="Gupta V."/>
            <person name="Kumar D."/>
            <person name="Ravi V."/>
            <person name="Vij S."/>
            <person name="Kapur A."/>
            <person name="Khurana P."/>
            <person name="Khurana P."/>
            <person name="Khurana J.P."/>
            <person name="Tyagi A.K."/>
            <person name="Gaikwad K."/>
            <person name="Singh A."/>
            <person name="Dalal V."/>
            <person name="Srivastava S."/>
            <person name="Dixit A."/>
            <person name="Pal A.K."/>
            <person name="Ghazi I.A."/>
            <person name="Yadav M."/>
            <person name="Pandit A."/>
            <person name="Bhargava A."/>
            <person name="Sureshbabu K."/>
            <person name="Batra K."/>
            <person name="Sharma T.R."/>
            <person name="Mohapatra T."/>
            <person name="Singh N.K."/>
            <person name="Messing J."/>
            <person name="Nelson A.B."/>
            <person name="Fuks G."/>
            <person name="Kavchok S."/>
            <person name="Keizer G."/>
            <person name="Linton E."/>
            <person name="Llaca V."/>
            <person name="Song R."/>
            <person name="Tanyolac B."/>
            <person name="Young S."/>
            <person name="Ho-Il K."/>
            <person name="Hahn J.H."/>
            <person name="Sangsakoo G."/>
            <person name="Vanavichit A."/>
            <person name="de Mattos Luiz.A.T."/>
            <person name="Zimmer P.D."/>
            <person name="Malone G."/>
            <person name="Dellagostin O."/>
            <person name="de Oliveira A.C."/>
            <person name="Bevan M."/>
            <person name="Bancroft I."/>
            <person name="Minx P."/>
            <person name="Cordum H."/>
            <person name="Wilson R."/>
            <person name="Cheng Z."/>
            <person name="Jin W."/>
            <person name="Jiang J."/>
            <person name="Leong S.A."/>
            <person name="Iwama H."/>
            <person name="Gojobori T."/>
            <person name="Itoh T."/>
            <person name="Niimura Y."/>
            <person name="Fujii Y."/>
            <person name="Habara T."/>
            <person name="Sakai H."/>
            <person name="Sato Y."/>
            <person name="Wilson G."/>
            <person name="Kumar K."/>
            <person name="McCouch S."/>
            <person name="Juretic N."/>
            <person name="Hoen D."/>
            <person name="Wright S."/>
            <person name="Bruskiewich R."/>
            <person name="Bureau T."/>
            <person name="Miyao A."/>
            <person name="Hirochika H."/>
            <person name="Nishikawa T."/>
            <person name="Kadowaki K."/>
            <person name="Sugiura M."/>
            <person name="Burr B."/>
            <person name="Sasaki T."/>
        </authorList>
    </citation>
    <scope>NUCLEOTIDE SEQUENCE [LARGE SCALE GENOMIC DNA]</scope>
    <source>
        <strain evidence="3">cv. Nipponbare</strain>
    </source>
</reference>
<evidence type="ECO:0000313" key="3">
    <source>
        <dbReference type="Proteomes" id="UP000059680"/>
    </source>
</evidence>
<reference evidence="2 3" key="2">
    <citation type="journal article" date="2013" name="Plant Cell Physiol.">
        <title>Rice Annotation Project Database (RAP-DB): an integrative and interactive database for rice genomics.</title>
        <authorList>
            <person name="Sakai H."/>
            <person name="Lee S.S."/>
            <person name="Tanaka T."/>
            <person name="Numa H."/>
            <person name="Kim J."/>
            <person name="Kawahara Y."/>
            <person name="Wakimoto H."/>
            <person name="Yang C.C."/>
            <person name="Iwamoto M."/>
            <person name="Abe T."/>
            <person name="Yamada Y."/>
            <person name="Muto A."/>
            <person name="Inokuchi H."/>
            <person name="Ikemura T."/>
            <person name="Matsumoto T."/>
            <person name="Sasaki T."/>
            <person name="Itoh T."/>
        </authorList>
    </citation>
    <scope>NUCLEOTIDE SEQUENCE [LARGE SCALE GENOMIC DNA]</scope>
    <source>
        <strain evidence="3">cv. Nipponbare</strain>
    </source>
</reference>